<dbReference type="PANTHER" id="PTHR35797">
    <property type="entry name" value="PROTEASE-RELATED"/>
    <property type="match status" value="1"/>
</dbReference>
<dbReference type="Pfam" id="PF02517">
    <property type="entry name" value="Rce1-like"/>
    <property type="match status" value="1"/>
</dbReference>
<evidence type="ECO:0000313" key="4">
    <source>
        <dbReference type="Proteomes" id="UP000605784"/>
    </source>
</evidence>
<keyword evidence="1" id="KW-0472">Membrane</keyword>
<feature type="transmembrane region" description="Helical" evidence="1">
    <location>
        <begin position="214"/>
        <end position="236"/>
    </location>
</feature>
<keyword evidence="1" id="KW-1133">Transmembrane helix</keyword>
<evidence type="ECO:0000256" key="1">
    <source>
        <dbReference type="SAM" id="Phobius"/>
    </source>
</evidence>
<protein>
    <recommendedName>
        <fullName evidence="2">CAAX prenyl protease 2/Lysostaphin resistance protein A-like domain-containing protein</fullName>
    </recommendedName>
</protein>
<feature type="transmembrane region" description="Helical" evidence="1">
    <location>
        <begin position="183"/>
        <end position="207"/>
    </location>
</feature>
<organism evidence="3 4">
    <name type="scientific">Haloarcula pellucida</name>
    <dbReference type="NCBI Taxonomy" id="1427151"/>
    <lineage>
        <taxon>Archaea</taxon>
        <taxon>Methanobacteriati</taxon>
        <taxon>Methanobacteriota</taxon>
        <taxon>Stenosarchaea group</taxon>
        <taxon>Halobacteria</taxon>
        <taxon>Halobacteriales</taxon>
        <taxon>Haloarculaceae</taxon>
        <taxon>Haloarcula</taxon>
    </lineage>
</organism>
<dbReference type="EMBL" id="BMOU01000001">
    <property type="protein sequence ID" value="GGN86479.1"/>
    <property type="molecule type" value="Genomic_DNA"/>
</dbReference>
<feature type="transmembrane region" description="Helical" evidence="1">
    <location>
        <begin position="248"/>
        <end position="267"/>
    </location>
</feature>
<dbReference type="PANTHER" id="PTHR35797:SF1">
    <property type="entry name" value="PROTEASE"/>
    <property type="match status" value="1"/>
</dbReference>
<feature type="transmembrane region" description="Helical" evidence="1">
    <location>
        <begin position="148"/>
        <end position="171"/>
    </location>
</feature>
<proteinExistence type="predicted"/>
<dbReference type="GO" id="GO:0080120">
    <property type="term" value="P:CAAX-box protein maturation"/>
    <property type="evidence" value="ECO:0007669"/>
    <property type="project" value="UniProtKB-ARBA"/>
</dbReference>
<feature type="transmembrane region" description="Helical" evidence="1">
    <location>
        <begin position="114"/>
        <end position="136"/>
    </location>
</feature>
<gene>
    <name evidence="3" type="ORF">GCM10009030_04200</name>
</gene>
<feature type="transmembrane region" description="Helical" evidence="1">
    <location>
        <begin position="41"/>
        <end position="65"/>
    </location>
</feature>
<keyword evidence="4" id="KW-1185">Reference proteome</keyword>
<comment type="caution">
    <text evidence="3">The sequence shown here is derived from an EMBL/GenBank/DDBJ whole genome shotgun (WGS) entry which is preliminary data.</text>
</comment>
<feature type="transmembrane region" description="Helical" evidence="1">
    <location>
        <begin position="72"/>
        <end position="94"/>
    </location>
</feature>
<feature type="domain" description="CAAX prenyl protease 2/Lysostaphin resistance protein A-like" evidence="2">
    <location>
        <begin position="128"/>
        <end position="226"/>
    </location>
</feature>
<dbReference type="InterPro" id="IPR042150">
    <property type="entry name" value="MmRce1-like"/>
</dbReference>
<evidence type="ECO:0000259" key="2">
    <source>
        <dbReference type="Pfam" id="PF02517"/>
    </source>
</evidence>
<reference evidence="3" key="2">
    <citation type="submission" date="2020-09" db="EMBL/GenBank/DDBJ databases">
        <authorList>
            <person name="Sun Q."/>
            <person name="Ohkuma M."/>
        </authorList>
    </citation>
    <scope>NUCLEOTIDE SEQUENCE</scope>
    <source>
        <strain evidence="3">JCM 17820</strain>
    </source>
</reference>
<name>A0A830GH84_9EURY</name>
<reference evidence="3" key="1">
    <citation type="journal article" date="2014" name="Int. J. Syst. Evol. Microbiol.">
        <title>Complete genome sequence of Corynebacterium casei LMG S-19264T (=DSM 44701T), isolated from a smear-ripened cheese.</title>
        <authorList>
            <consortium name="US DOE Joint Genome Institute (JGI-PGF)"/>
            <person name="Walter F."/>
            <person name="Albersmeier A."/>
            <person name="Kalinowski J."/>
            <person name="Ruckert C."/>
        </authorList>
    </citation>
    <scope>NUCLEOTIDE SEQUENCE</scope>
    <source>
        <strain evidence="3">JCM 17820</strain>
    </source>
</reference>
<dbReference type="AlphaFoldDB" id="A0A830GH84"/>
<dbReference type="RefSeq" id="WP_188994108.1">
    <property type="nucleotide sequence ID" value="NZ_BMOU01000001.1"/>
</dbReference>
<accession>A0A830GH84</accession>
<evidence type="ECO:0000313" key="3">
    <source>
        <dbReference type="EMBL" id="GGN86479.1"/>
    </source>
</evidence>
<sequence length="281" mass="28595">MTVPDRRRLATFGLTLAGLAAALVAVSLSTGVRMVALAPAYMFTPMVAGLVATLTSGLAPGAVGLRVGRRRWLAVAALLALPLVGLTLALSVAVPGIAFDPSADALPGIALPGGVAGVLVTFGLVLALGTTVNAVFAFGEEFGWRGYLLWELAPLGFWKASGVIGALWGLWHAPIILDGYNFPSFPVLGVGMMVVACVAFSPLYTYVVLRAESVLAAALFHGVFNGSAGLVVVYAVTERPVLNELVASPVGLAGALAFGLATAVVGVRGTPDLTRGALGSE</sequence>
<dbReference type="InterPro" id="IPR003675">
    <property type="entry name" value="Rce1/LyrA-like_dom"/>
</dbReference>
<keyword evidence="1" id="KW-0812">Transmembrane</keyword>
<dbReference type="Proteomes" id="UP000605784">
    <property type="component" value="Unassembled WGS sequence"/>
</dbReference>
<dbReference type="GO" id="GO:0004175">
    <property type="term" value="F:endopeptidase activity"/>
    <property type="evidence" value="ECO:0007669"/>
    <property type="project" value="UniProtKB-ARBA"/>
</dbReference>